<reference evidence="2 3" key="1">
    <citation type="submission" date="2021-06" db="EMBL/GenBank/DDBJ databases">
        <title>New haloarchaea isolates fom saline soil.</title>
        <authorList>
            <person name="Duran-Viseras A."/>
            <person name="Sanchez-Porro C.S."/>
            <person name="Ventosa A."/>
        </authorList>
    </citation>
    <scope>NUCLEOTIDE SEQUENCE [LARGE SCALE GENOMIC DNA]</scope>
    <source>
        <strain evidence="2 3">JCM 183640</strain>
    </source>
</reference>
<sequence>MTGSTRFAEQLGGSVGIGPLKHVLSAVYNGVADPSAVPAKVERWVGKRHPLLFRKYLLQKNRSVYGYCEPPDPLQLINVDPDSVSQALAVEHGCYYWQHHKCGTILDGPWDQDTTPVDELLKVRALSNHFKHDVEWKETALYAEIIESHTHEEALSQLEIYDKLYTDLQDGYKTSFELPETDFMEEICVCIGRHGEILFSHSGTHRLALVRALELDEVPVRVMVRHAKWQEIRESLSHRLNDANKEVADFEEYLDHPDLHKFRSEEKYVTESYRG</sequence>
<proteinExistence type="predicted"/>
<organism evidence="2 3">
    <name type="scientific">Haloarcula limicola</name>
    <dbReference type="NCBI Taxonomy" id="1429915"/>
    <lineage>
        <taxon>Archaea</taxon>
        <taxon>Methanobacteriati</taxon>
        <taxon>Methanobacteriota</taxon>
        <taxon>Stenosarchaea group</taxon>
        <taxon>Halobacteria</taxon>
        <taxon>Halobacteriales</taxon>
        <taxon>Haloarculaceae</taxon>
        <taxon>Haloarcula</taxon>
    </lineage>
</organism>
<evidence type="ECO:0000313" key="2">
    <source>
        <dbReference type="EMBL" id="MBV0925205.1"/>
    </source>
</evidence>
<name>A0A8J7Y612_9EURY</name>
<dbReference type="EMBL" id="JAHQXF010000002">
    <property type="protein sequence ID" value="MBV0925205.1"/>
    <property type="molecule type" value="Genomic_DNA"/>
</dbReference>
<dbReference type="OrthoDB" id="197906at2157"/>
<keyword evidence="1" id="KW-0175">Coiled coil</keyword>
<dbReference type="Proteomes" id="UP000766550">
    <property type="component" value="Unassembled WGS sequence"/>
</dbReference>
<accession>A0A8J7Y612</accession>
<feature type="coiled-coil region" evidence="1">
    <location>
        <begin position="226"/>
        <end position="253"/>
    </location>
</feature>
<dbReference type="RefSeq" id="WP_162318042.1">
    <property type="nucleotide sequence ID" value="NZ_JAHQXF010000002.1"/>
</dbReference>
<dbReference type="AlphaFoldDB" id="A0A8J7Y612"/>
<evidence type="ECO:0000313" key="3">
    <source>
        <dbReference type="Proteomes" id="UP000766550"/>
    </source>
</evidence>
<evidence type="ECO:0000256" key="1">
    <source>
        <dbReference type="SAM" id="Coils"/>
    </source>
</evidence>
<comment type="caution">
    <text evidence="2">The sequence shown here is derived from an EMBL/GenBank/DDBJ whole genome shotgun (WGS) entry which is preliminary data.</text>
</comment>
<keyword evidence="3" id="KW-1185">Reference proteome</keyword>
<protein>
    <submittedName>
        <fullName evidence="2">Uncharacterized protein</fullName>
    </submittedName>
</protein>
<gene>
    <name evidence="2" type="ORF">KTS45_13450</name>
</gene>